<dbReference type="Proteomes" id="UP000186817">
    <property type="component" value="Unassembled WGS sequence"/>
</dbReference>
<proteinExistence type="predicted"/>
<dbReference type="AlphaFoldDB" id="A0A1Q9D977"/>
<reference evidence="3 4" key="1">
    <citation type="submission" date="2016-02" db="EMBL/GenBank/DDBJ databases">
        <title>Genome analysis of coral dinoflagellate symbionts highlights evolutionary adaptations to a symbiotic lifestyle.</title>
        <authorList>
            <person name="Aranda M."/>
            <person name="Li Y."/>
            <person name="Liew Y.J."/>
            <person name="Baumgarten S."/>
            <person name="Simakov O."/>
            <person name="Wilson M."/>
            <person name="Piel J."/>
            <person name="Ashoor H."/>
            <person name="Bougouffa S."/>
            <person name="Bajic V.B."/>
            <person name="Ryu T."/>
            <person name="Ravasi T."/>
            <person name="Bayer T."/>
            <person name="Micklem G."/>
            <person name="Kim H."/>
            <person name="Bhak J."/>
            <person name="Lajeunesse T.C."/>
            <person name="Voolstra C.R."/>
        </authorList>
    </citation>
    <scope>NUCLEOTIDE SEQUENCE [LARGE SCALE GENOMIC DNA]</scope>
    <source>
        <strain evidence="3 4">CCMP2467</strain>
    </source>
</reference>
<keyword evidence="4" id="KW-1185">Reference proteome</keyword>
<gene>
    <name evidence="3" type="ORF">AK812_SmicGene26465</name>
</gene>
<evidence type="ECO:0000256" key="1">
    <source>
        <dbReference type="SAM" id="MobiDB-lite"/>
    </source>
</evidence>
<sequence>MDEDELSSSPHRAEALPAFAPLTALWVGRYASTNHSVLFLWVDGIASIGAGAGKPKKLVLVVVQDELKQQPAVTLRRSRWALKDSPFFAPGDARPCRGVCTFEILLGDIAGLDYWNPLLVDASRVVIEARCLTRRWFPDLRSCGLHFGWDLGASPAALYRPVKGEVGVELPQVVLLTENCKLHTSPSKVGPSYWQPRAEEASFARINAVVRAAERVVGGPTSPRRSLDFSGGDTSPTSQVHDGDGGTGSCASHQVDSDSSVMEVLYNRTVNFRFDDPFLPYVLREVIHDPEHTRLLRLCEAGIPAWAIVLPRYIGCYHRFMRHFVAVVVVFISCLSMLLGFYDLYKRIPLVRSLLKQSLGPLSQRLEELVVVRLSVLLGWFLPYSTILRRARDALHFFCSVLGALVAALASPLAFLCSANYEQNSTQRRFKRRCATTLP</sequence>
<dbReference type="EMBL" id="LSRX01000649">
    <property type="protein sequence ID" value="OLP91773.1"/>
    <property type="molecule type" value="Genomic_DNA"/>
</dbReference>
<dbReference type="PANTHER" id="PTHR34553:SF4">
    <property type="entry name" value="G1_S-SPECIFIC CYCLIN-E PROTEIN"/>
    <property type="match status" value="1"/>
</dbReference>
<keyword evidence="2" id="KW-1133">Transmembrane helix</keyword>
<evidence type="ECO:0000313" key="4">
    <source>
        <dbReference type="Proteomes" id="UP000186817"/>
    </source>
</evidence>
<accession>A0A1Q9D977</accession>
<dbReference type="OrthoDB" id="422141at2759"/>
<keyword evidence="2" id="KW-0812">Transmembrane</keyword>
<evidence type="ECO:0000256" key="2">
    <source>
        <dbReference type="SAM" id="Phobius"/>
    </source>
</evidence>
<organism evidence="3 4">
    <name type="scientific">Symbiodinium microadriaticum</name>
    <name type="common">Dinoflagellate</name>
    <name type="synonym">Zooxanthella microadriatica</name>
    <dbReference type="NCBI Taxonomy" id="2951"/>
    <lineage>
        <taxon>Eukaryota</taxon>
        <taxon>Sar</taxon>
        <taxon>Alveolata</taxon>
        <taxon>Dinophyceae</taxon>
        <taxon>Suessiales</taxon>
        <taxon>Symbiodiniaceae</taxon>
        <taxon>Symbiodinium</taxon>
    </lineage>
</organism>
<dbReference type="PANTHER" id="PTHR34553">
    <property type="entry name" value="OS05G0597400 PROTEIN"/>
    <property type="match status" value="1"/>
</dbReference>
<protein>
    <submittedName>
        <fullName evidence="3">Uncharacterized protein</fullName>
    </submittedName>
</protein>
<feature type="transmembrane region" description="Helical" evidence="2">
    <location>
        <begin position="395"/>
        <end position="421"/>
    </location>
</feature>
<keyword evidence="2" id="KW-0472">Membrane</keyword>
<feature type="transmembrane region" description="Helical" evidence="2">
    <location>
        <begin position="324"/>
        <end position="345"/>
    </location>
</feature>
<evidence type="ECO:0000313" key="3">
    <source>
        <dbReference type="EMBL" id="OLP91773.1"/>
    </source>
</evidence>
<comment type="caution">
    <text evidence="3">The sequence shown here is derived from an EMBL/GenBank/DDBJ whole genome shotgun (WGS) entry which is preliminary data.</text>
</comment>
<name>A0A1Q9D977_SYMMI</name>
<feature type="region of interest" description="Disordered" evidence="1">
    <location>
        <begin position="217"/>
        <end position="252"/>
    </location>
</feature>